<comment type="similarity">
    <text evidence="1 4">Belongs to the short-chain dehydrogenases/reductases (SDR) family.</text>
</comment>
<evidence type="ECO:0000256" key="2">
    <source>
        <dbReference type="ARBA" id="ARBA00022857"/>
    </source>
</evidence>
<dbReference type="PANTHER" id="PTHR44169:SF6">
    <property type="entry name" value="NADPH-DEPENDENT 1-ACYLDIHYDROXYACETONE PHOSPHATE REDUCTASE"/>
    <property type="match status" value="1"/>
</dbReference>
<comment type="caution">
    <text evidence="5">The sequence shown here is derived from an EMBL/GenBank/DDBJ whole genome shotgun (WGS) entry which is preliminary data.</text>
</comment>
<dbReference type="PROSITE" id="PS00061">
    <property type="entry name" value="ADH_SHORT"/>
    <property type="match status" value="1"/>
</dbReference>
<dbReference type="GO" id="GO:0019433">
    <property type="term" value="P:triglyceride catabolic process"/>
    <property type="evidence" value="ECO:0007669"/>
    <property type="project" value="TreeGrafter"/>
</dbReference>
<dbReference type="GO" id="GO:0000140">
    <property type="term" value="F:acylglycerone-phosphate reductase (NADP+) activity"/>
    <property type="evidence" value="ECO:0007669"/>
    <property type="project" value="TreeGrafter"/>
</dbReference>
<dbReference type="Proteomes" id="UP000298493">
    <property type="component" value="Unassembled WGS sequence"/>
</dbReference>
<dbReference type="InterPro" id="IPR020904">
    <property type="entry name" value="Sc_DH/Rdtase_CS"/>
</dbReference>
<gene>
    <name evidence="5" type="ORF">E6O75_ATG03997</name>
</gene>
<dbReference type="GO" id="GO:0005783">
    <property type="term" value="C:endoplasmic reticulum"/>
    <property type="evidence" value="ECO:0007669"/>
    <property type="project" value="TreeGrafter"/>
</dbReference>
<reference evidence="5 6" key="1">
    <citation type="submission" date="2019-04" db="EMBL/GenBank/DDBJ databases">
        <title>High contiguity whole genome sequence and gene annotation resource for two Venturia nashicola isolates.</title>
        <authorList>
            <person name="Prokchorchik M."/>
            <person name="Won K."/>
            <person name="Lee Y."/>
            <person name="Choi E.D."/>
            <person name="Segonzac C."/>
            <person name="Sohn K.H."/>
        </authorList>
    </citation>
    <scope>NUCLEOTIDE SEQUENCE [LARGE SCALE GENOMIC DNA]</scope>
    <source>
        <strain evidence="5 6">PRI2</strain>
    </source>
</reference>
<dbReference type="PRINTS" id="PR00081">
    <property type="entry name" value="GDHRDH"/>
</dbReference>
<dbReference type="InterPro" id="IPR036291">
    <property type="entry name" value="NAD(P)-bd_dom_sf"/>
</dbReference>
<dbReference type="SUPFAM" id="SSF51735">
    <property type="entry name" value="NAD(P)-binding Rossmann-fold domains"/>
    <property type="match status" value="1"/>
</dbReference>
<dbReference type="GO" id="GO:0004806">
    <property type="term" value="F:triacylglycerol lipase activity"/>
    <property type="evidence" value="ECO:0007669"/>
    <property type="project" value="TreeGrafter"/>
</dbReference>
<dbReference type="Pfam" id="PF00106">
    <property type="entry name" value="adh_short"/>
    <property type="match status" value="1"/>
</dbReference>
<dbReference type="GO" id="GO:0005811">
    <property type="term" value="C:lipid droplet"/>
    <property type="evidence" value="ECO:0007669"/>
    <property type="project" value="TreeGrafter"/>
</dbReference>
<evidence type="ECO:0000313" key="6">
    <source>
        <dbReference type="Proteomes" id="UP000298493"/>
    </source>
</evidence>
<dbReference type="PANTHER" id="PTHR44169">
    <property type="entry name" value="NADPH-DEPENDENT 1-ACYLDIHYDROXYACETONE PHOSPHATE REDUCTASE"/>
    <property type="match status" value="1"/>
</dbReference>
<sequence>MSSSYRVKQDLGKERKVLITGCSDGGLGAALAIALHKFGLHVYATGRNTANMATLTALGIETLTLDVQSTESINACVAEIGSRKGGLDILINNAGANYPMSFSDMSVPKAKQIFDLNVWSYLEVTQAFLPLLLQSKGMVVNHTSIASVCTDPFQSTYNASKAAMAMFSDHQRLELAPFGIKVIDLKTGAVVSNISQNAAAAQKLPESSMYVPARGPIERWLAGADMKKKSMDTTVWAECVVPQLIKKRPSSNIWAGGNASKARFKQILPHGIRDSKLKKKTGLTQLETALNKDKVR</sequence>
<dbReference type="STRING" id="86259.A0A4Z1PPI3"/>
<keyword evidence="6" id="KW-1185">Reference proteome</keyword>
<dbReference type="InterPro" id="IPR002347">
    <property type="entry name" value="SDR_fam"/>
</dbReference>
<organism evidence="5 6">
    <name type="scientific">Venturia nashicola</name>
    <dbReference type="NCBI Taxonomy" id="86259"/>
    <lineage>
        <taxon>Eukaryota</taxon>
        <taxon>Fungi</taxon>
        <taxon>Dikarya</taxon>
        <taxon>Ascomycota</taxon>
        <taxon>Pezizomycotina</taxon>
        <taxon>Dothideomycetes</taxon>
        <taxon>Pleosporomycetidae</taxon>
        <taxon>Venturiales</taxon>
        <taxon>Venturiaceae</taxon>
        <taxon>Venturia</taxon>
    </lineage>
</organism>
<dbReference type="GO" id="GO:0006654">
    <property type="term" value="P:phosphatidic acid biosynthetic process"/>
    <property type="evidence" value="ECO:0007669"/>
    <property type="project" value="TreeGrafter"/>
</dbReference>
<evidence type="ECO:0000313" key="5">
    <source>
        <dbReference type="EMBL" id="TID24792.1"/>
    </source>
</evidence>
<evidence type="ECO:0000256" key="4">
    <source>
        <dbReference type="RuleBase" id="RU000363"/>
    </source>
</evidence>
<name>A0A4Z1PPI3_9PEZI</name>
<protein>
    <submittedName>
        <fullName evidence="5">NAD(P)-binding protein</fullName>
    </submittedName>
</protein>
<dbReference type="PRINTS" id="PR00080">
    <property type="entry name" value="SDRFAMILY"/>
</dbReference>
<keyword evidence="2" id="KW-0521">NADP</keyword>
<proteinExistence type="inferred from homology"/>
<accession>A0A4Z1PPI3</accession>
<keyword evidence="3" id="KW-0560">Oxidoreductase</keyword>
<evidence type="ECO:0000256" key="1">
    <source>
        <dbReference type="ARBA" id="ARBA00006484"/>
    </source>
</evidence>
<dbReference type="AlphaFoldDB" id="A0A4Z1PPI3"/>
<dbReference type="OrthoDB" id="2102561at2759"/>
<dbReference type="EMBL" id="SNSC02000004">
    <property type="protein sequence ID" value="TID24792.1"/>
    <property type="molecule type" value="Genomic_DNA"/>
</dbReference>
<dbReference type="Gene3D" id="3.40.50.720">
    <property type="entry name" value="NAD(P)-binding Rossmann-like Domain"/>
    <property type="match status" value="1"/>
</dbReference>
<evidence type="ECO:0000256" key="3">
    <source>
        <dbReference type="ARBA" id="ARBA00023002"/>
    </source>
</evidence>